<evidence type="ECO:0000313" key="3">
    <source>
        <dbReference type="Proteomes" id="UP000516437"/>
    </source>
</evidence>
<dbReference type="InterPro" id="IPR007612">
    <property type="entry name" value="LOR"/>
</dbReference>
<keyword evidence="3" id="KW-1185">Reference proteome</keyword>
<gene>
    <name evidence="2" type="ORF">CJ030_MR2G025916</name>
</gene>
<dbReference type="Proteomes" id="UP000516437">
    <property type="component" value="Chromosome 2"/>
</dbReference>
<dbReference type="PANTHER" id="PTHR31087">
    <property type="match status" value="1"/>
</dbReference>
<evidence type="ECO:0000256" key="1">
    <source>
        <dbReference type="ARBA" id="ARBA00005437"/>
    </source>
</evidence>
<proteinExistence type="inferred from homology"/>
<organism evidence="2 3">
    <name type="scientific">Morella rubra</name>
    <name type="common">Chinese bayberry</name>
    <dbReference type="NCBI Taxonomy" id="262757"/>
    <lineage>
        <taxon>Eukaryota</taxon>
        <taxon>Viridiplantae</taxon>
        <taxon>Streptophyta</taxon>
        <taxon>Embryophyta</taxon>
        <taxon>Tracheophyta</taxon>
        <taxon>Spermatophyta</taxon>
        <taxon>Magnoliopsida</taxon>
        <taxon>eudicotyledons</taxon>
        <taxon>Gunneridae</taxon>
        <taxon>Pentapetalae</taxon>
        <taxon>rosids</taxon>
        <taxon>fabids</taxon>
        <taxon>Fagales</taxon>
        <taxon>Myricaceae</taxon>
        <taxon>Morella</taxon>
    </lineage>
</organism>
<accession>A0A6A1W9A2</accession>
<dbReference type="InterPro" id="IPR038595">
    <property type="entry name" value="LOR_sf"/>
</dbReference>
<dbReference type="PANTHER" id="PTHR31087:SF58">
    <property type="entry name" value="OS07G0230700 PROTEIN"/>
    <property type="match status" value="1"/>
</dbReference>
<dbReference type="OrthoDB" id="97518at2759"/>
<dbReference type="AlphaFoldDB" id="A0A6A1W9A2"/>
<dbReference type="Pfam" id="PF04525">
    <property type="entry name" value="LOR"/>
    <property type="match status" value="1"/>
</dbReference>
<name>A0A6A1W9A2_9ROSI</name>
<reference evidence="2 3" key="1">
    <citation type="journal article" date="2019" name="Plant Biotechnol. J.">
        <title>The red bayberry genome and genetic basis of sex determination.</title>
        <authorList>
            <person name="Jia H.M."/>
            <person name="Jia H.J."/>
            <person name="Cai Q.L."/>
            <person name="Wang Y."/>
            <person name="Zhao H.B."/>
            <person name="Yang W.F."/>
            <person name="Wang G.Y."/>
            <person name="Li Y.H."/>
            <person name="Zhan D.L."/>
            <person name="Shen Y.T."/>
            <person name="Niu Q.F."/>
            <person name="Chang L."/>
            <person name="Qiu J."/>
            <person name="Zhao L."/>
            <person name="Xie H.B."/>
            <person name="Fu W.Y."/>
            <person name="Jin J."/>
            <person name="Li X.W."/>
            <person name="Jiao Y."/>
            <person name="Zhou C.C."/>
            <person name="Tu T."/>
            <person name="Chai C.Y."/>
            <person name="Gao J.L."/>
            <person name="Fan L.J."/>
            <person name="van de Weg E."/>
            <person name="Wang J.Y."/>
            <person name="Gao Z.S."/>
        </authorList>
    </citation>
    <scope>NUCLEOTIDE SEQUENCE [LARGE SCALE GENOMIC DNA]</scope>
    <source>
        <tissue evidence="2">Leaves</tissue>
    </source>
</reference>
<sequence>MAQPSDVPLATPLSVISPQFCVPHPVELSIVRKVLAFGGGTFAVLDANGNIILKVKPVILFFNTSRRVIVDAAGNPIVTLKQKAITSHSRWRVFRGESTDSRDLLFSAKRHSMFQWKTKLDVFFAHNTLEKVCDIKINAGWYAKSCVICAGDSSTVIAKMHKKQTAQSFFFGKDNFMVTVSPNVDYAFIVALIVILDEISKPAAASTSSG</sequence>
<dbReference type="InterPro" id="IPR025659">
    <property type="entry name" value="Tubby-like_C"/>
</dbReference>
<evidence type="ECO:0000313" key="2">
    <source>
        <dbReference type="EMBL" id="KAB1221832.1"/>
    </source>
</evidence>
<dbReference type="SUPFAM" id="SSF54518">
    <property type="entry name" value="Tubby C-terminal domain-like"/>
    <property type="match status" value="1"/>
</dbReference>
<dbReference type="Gene3D" id="2.40.160.200">
    <property type="entry name" value="LURP1-related"/>
    <property type="match status" value="1"/>
</dbReference>
<comment type="caution">
    <text evidence="2">The sequence shown here is derived from an EMBL/GenBank/DDBJ whole genome shotgun (WGS) entry which is preliminary data.</text>
</comment>
<protein>
    <submittedName>
        <fullName evidence="2">Protein LURP-one-related 15</fullName>
    </submittedName>
</protein>
<dbReference type="EMBL" id="RXIC02000020">
    <property type="protein sequence ID" value="KAB1221832.1"/>
    <property type="molecule type" value="Genomic_DNA"/>
</dbReference>
<comment type="similarity">
    <text evidence="1">Belongs to the LOR family.</text>
</comment>